<feature type="domain" description="HVO-A0563 N-terminal" evidence="4">
    <location>
        <begin position="7"/>
        <end position="150"/>
    </location>
</feature>
<evidence type="ECO:0000313" key="5">
    <source>
        <dbReference type="EMBL" id="TYL36996.1"/>
    </source>
</evidence>
<keyword evidence="1" id="KW-0805">Transcription regulation</keyword>
<dbReference type="EMBL" id="PHNJ01000013">
    <property type="protein sequence ID" value="TYL36996.1"/>
    <property type="molecule type" value="Genomic_DNA"/>
</dbReference>
<keyword evidence="2" id="KW-0804">Transcription</keyword>
<evidence type="ECO:0000259" key="3">
    <source>
        <dbReference type="Pfam" id="PF04967"/>
    </source>
</evidence>
<evidence type="ECO:0000256" key="1">
    <source>
        <dbReference type="ARBA" id="ARBA00023015"/>
    </source>
</evidence>
<gene>
    <name evidence="5" type="ORF">CV102_19790</name>
</gene>
<protein>
    <submittedName>
        <fullName evidence="5">XRE family transcriptional regulator</fullName>
    </submittedName>
</protein>
<dbReference type="InterPro" id="IPR007050">
    <property type="entry name" value="HTH_bacterioopsin"/>
</dbReference>
<dbReference type="PANTHER" id="PTHR34236:SF1">
    <property type="entry name" value="DIMETHYL SULFOXIDE REDUCTASE TRANSCRIPTIONAL ACTIVATOR"/>
    <property type="match status" value="1"/>
</dbReference>
<dbReference type="RefSeq" id="WP_148859739.1">
    <property type="nucleotide sequence ID" value="NZ_PHNJ01000013.1"/>
</dbReference>
<dbReference type="Gene3D" id="1.10.10.10">
    <property type="entry name" value="Winged helix-like DNA-binding domain superfamily/Winged helix DNA-binding domain"/>
    <property type="match status" value="1"/>
</dbReference>
<name>A0A8J8TNS7_9EURY</name>
<evidence type="ECO:0000259" key="4">
    <source>
        <dbReference type="Pfam" id="PF24280"/>
    </source>
</evidence>
<proteinExistence type="predicted"/>
<feature type="domain" description="HTH bat-type" evidence="3">
    <location>
        <begin position="161"/>
        <end position="213"/>
    </location>
</feature>
<dbReference type="InterPro" id="IPR036388">
    <property type="entry name" value="WH-like_DNA-bd_sf"/>
</dbReference>
<comment type="caution">
    <text evidence="5">The sequence shown here is derived from an EMBL/GenBank/DDBJ whole genome shotgun (WGS) entry which is preliminary data.</text>
</comment>
<dbReference type="InterPro" id="IPR056531">
    <property type="entry name" value="HVO_A0563_N"/>
</dbReference>
<dbReference type="AlphaFoldDB" id="A0A8J8TNS7"/>
<sequence>MGLYQTSFRLRHECPYRDLSERYPDLTIREWYLSDCQVLEISSVNGPTEELLADVEELGTVLHKNVDESGIHVVMQACQCSLEDSIIERFEEHNCLYQPPTVHRQGWEHYTVIAFDETNVRSLYDDLEADRDIEVLSKTGLEESQLPHSMLAPVDQLFDGLTDRQLAALRVALDNGYYQQPRGASVSELAERTSVARSTYEEHLRKAENKLVTNAGQFVRLVMGTDAGDALGAERSPAAVAETD</sequence>
<dbReference type="Pfam" id="PF24280">
    <property type="entry name" value="HVO_A0563_N"/>
    <property type="match status" value="1"/>
</dbReference>
<evidence type="ECO:0000313" key="6">
    <source>
        <dbReference type="Proteomes" id="UP000766904"/>
    </source>
</evidence>
<dbReference type="Proteomes" id="UP000766904">
    <property type="component" value="Unassembled WGS sequence"/>
</dbReference>
<evidence type="ECO:0000256" key="2">
    <source>
        <dbReference type="ARBA" id="ARBA00023163"/>
    </source>
</evidence>
<keyword evidence="6" id="KW-1185">Reference proteome</keyword>
<organism evidence="5 6">
    <name type="scientific">Natronococcus pandeyae</name>
    <dbReference type="NCBI Taxonomy" id="2055836"/>
    <lineage>
        <taxon>Archaea</taxon>
        <taxon>Methanobacteriati</taxon>
        <taxon>Methanobacteriota</taxon>
        <taxon>Stenosarchaea group</taxon>
        <taxon>Halobacteria</taxon>
        <taxon>Halobacteriales</taxon>
        <taxon>Natrialbaceae</taxon>
        <taxon>Natronococcus</taxon>
    </lineage>
</organism>
<dbReference type="OrthoDB" id="27447at2157"/>
<dbReference type="PANTHER" id="PTHR34236">
    <property type="entry name" value="DIMETHYL SULFOXIDE REDUCTASE TRANSCRIPTIONAL ACTIVATOR"/>
    <property type="match status" value="1"/>
</dbReference>
<dbReference type="Pfam" id="PF04967">
    <property type="entry name" value="HTH_10"/>
    <property type="match status" value="1"/>
</dbReference>
<accession>A0A8J8TNS7</accession>
<reference evidence="5" key="1">
    <citation type="submission" date="2017-11" db="EMBL/GenBank/DDBJ databases">
        <authorList>
            <person name="Kajale S.C."/>
            <person name="Sharma A."/>
        </authorList>
    </citation>
    <scope>NUCLEOTIDE SEQUENCE</scope>
    <source>
        <strain evidence="5">LS1_42</strain>
    </source>
</reference>